<proteinExistence type="predicted"/>
<name>A0ABR8N5A2_9BACL</name>
<dbReference type="InterPro" id="IPR025916">
    <property type="entry name" value="YdjO"/>
</dbReference>
<sequence>MYNNSRKKTLEEIPLVPTAIWSCTDENCRGWMRDNFVFSVVPVCSLCQSEMVKGEKMLAAVTNTSPLQIKL</sequence>
<reference evidence="1 2" key="1">
    <citation type="submission" date="2020-09" db="EMBL/GenBank/DDBJ databases">
        <title>Paenibacillus sp. strain PR3 16S rRNA gene Genome sequencing and assembly.</title>
        <authorList>
            <person name="Kim J."/>
        </authorList>
    </citation>
    <scope>NUCLEOTIDE SEQUENCE [LARGE SCALE GENOMIC DNA]</scope>
    <source>
        <strain evidence="1 2">PR3</strain>
    </source>
</reference>
<evidence type="ECO:0000313" key="2">
    <source>
        <dbReference type="Proteomes" id="UP000609346"/>
    </source>
</evidence>
<protein>
    <submittedName>
        <fullName evidence="1">Cold-shock protein</fullName>
    </submittedName>
</protein>
<organism evidence="1 2">
    <name type="scientific">Paenibacillus terricola</name>
    <dbReference type="NCBI Taxonomy" id="2763503"/>
    <lineage>
        <taxon>Bacteria</taxon>
        <taxon>Bacillati</taxon>
        <taxon>Bacillota</taxon>
        <taxon>Bacilli</taxon>
        <taxon>Bacillales</taxon>
        <taxon>Paenibacillaceae</taxon>
        <taxon>Paenibacillus</taxon>
    </lineage>
</organism>
<gene>
    <name evidence="1" type="ORF">H8B09_28715</name>
</gene>
<dbReference type="Proteomes" id="UP000609346">
    <property type="component" value="Unassembled WGS sequence"/>
</dbReference>
<evidence type="ECO:0000313" key="1">
    <source>
        <dbReference type="EMBL" id="MBD3922726.1"/>
    </source>
</evidence>
<keyword evidence="2" id="KW-1185">Reference proteome</keyword>
<dbReference type="Pfam" id="PF14169">
    <property type="entry name" value="YdjO"/>
    <property type="match status" value="1"/>
</dbReference>
<accession>A0ABR8N5A2</accession>
<dbReference type="EMBL" id="JACXZA010000011">
    <property type="protein sequence ID" value="MBD3922726.1"/>
    <property type="molecule type" value="Genomic_DNA"/>
</dbReference>
<comment type="caution">
    <text evidence="1">The sequence shown here is derived from an EMBL/GenBank/DDBJ whole genome shotgun (WGS) entry which is preliminary data.</text>
</comment>